<evidence type="ECO:0000256" key="6">
    <source>
        <dbReference type="RuleBase" id="RU004466"/>
    </source>
</evidence>
<reference evidence="7 8" key="1">
    <citation type="submission" date="2019-06" db="EMBL/GenBank/DDBJ databases">
        <title>Whole genome shotgun sequence of Cellulomonas uda NBRC 3747.</title>
        <authorList>
            <person name="Hosoyama A."/>
            <person name="Uohara A."/>
            <person name="Ohji S."/>
            <person name="Ichikawa N."/>
        </authorList>
    </citation>
    <scope>NUCLEOTIDE SEQUENCE [LARGE SCALE GENOMIC DNA]</scope>
    <source>
        <strain evidence="7 8">NBRC 3747</strain>
    </source>
</reference>
<evidence type="ECO:0000313" key="8">
    <source>
        <dbReference type="Proteomes" id="UP000315842"/>
    </source>
</evidence>
<evidence type="ECO:0000256" key="3">
    <source>
        <dbReference type="ARBA" id="ARBA00022679"/>
    </source>
</evidence>
<dbReference type="Proteomes" id="UP000315842">
    <property type="component" value="Unassembled WGS sequence"/>
</dbReference>
<dbReference type="AlphaFoldDB" id="A0A4Y3KBY8"/>
<dbReference type="GO" id="GO:0046872">
    <property type="term" value="F:metal ion binding"/>
    <property type="evidence" value="ECO:0007669"/>
    <property type="project" value="UniProtKB-KW"/>
</dbReference>
<accession>A0A4Y3KBY8</accession>
<dbReference type="PANTHER" id="PTHR12001">
    <property type="entry name" value="GERANYLGERANYL PYROPHOSPHATE SYNTHASE"/>
    <property type="match status" value="1"/>
</dbReference>
<evidence type="ECO:0000256" key="5">
    <source>
        <dbReference type="ARBA" id="ARBA00022842"/>
    </source>
</evidence>
<dbReference type="GO" id="GO:0008299">
    <property type="term" value="P:isoprenoid biosynthetic process"/>
    <property type="evidence" value="ECO:0007669"/>
    <property type="project" value="InterPro"/>
</dbReference>
<protein>
    <submittedName>
        <fullName evidence="7">Geranylgeranyl pyrophosphate synthase</fullName>
    </submittedName>
</protein>
<dbReference type="InterPro" id="IPR000092">
    <property type="entry name" value="Polyprenyl_synt"/>
</dbReference>
<gene>
    <name evidence="7" type="ORF">CUD01_09590</name>
</gene>
<organism evidence="7 8">
    <name type="scientific">Cellulomonas uda</name>
    <dbReference type="NCBI Taxonomy" id="1714"/>
    <lineage>
        <taxon>Bacteria</taxon>
        <taxon>Bacillati</taxon>
        <taxon>Actinomycetota</taxon>
        <taxon>Actinomycetes</taxon>
        <taxon>Micrococcales</taxon>
        <taxon>Cellulomonadaceae</taxon>
        <taxon>Cellulomonas</taxon>
    </lineage>
</organism>
<keyword evidence="8" id="KW-1185">Reference proteome</keyword>
<dbReference type="Pfam" id="PF00348">
    <property type="entry name" value="polyprenyl_synt"/>
    <property type="match status" value="1"/>
</dbReference>
<evidence type="ECO:0000256" key="4">
    <source>
        <dbReference type="ARBA" id="ARBA00022723"/>
    </source>
</evidence>
<comment type="caution">
    <text evidence="7">The sequence shown here is derived from an EMBL/GenBank/DDBJ whole genome shotgun (WGS) entry which is preliminary data.</text>
</comment>
<sequence>MLAHDGHAQALWTAAGDATRGGRGVRPHLVHAAYRAFGGTDVRAATHVADAVELLHAAFVVHDDVIDGDDVRRGRPNVAGTFTARARSAGADGGAAHGYGRAAAILAGDLALVAATRAFATAPAPTRVVTALLDLLDETVALSAAGELADVRLALRVDRPTVGDALQVAELKTAAYSFALPLRAGALLAGADADVVAALDRAGRLVGVAFQLHDDLLGVFGDEHVTGKSAIGDLREGKVTALIAHARTTDSWPVVAAALGDPALTAERALAARVALVRCGSRAFVEDLAAQHLEAAREVARDAGLPDDVLAALLALVVDDPRVAA</sequence>
<dbReference type="SUPFAM" id="SSF48576">
    <property type="entry name" value="Terpenoid synthases"/>
    <property type="match status" value="1"/>
</dbReference>
<dbReference type="EMBL" id="BJLP01000012">
    <property type="protein sequence ID" value="GEA80515.1"/>
    <property type="molecule type" value="Genomic_DNA"/>
</dbReference>
<dbReference type="InterPro" id="IPR008949">
    <property type="entry name" value="Isoprenoid_synthase_dom_sf"/>
</dbReference>
<dbReference type="GO" id="GO:0004659">
    <property type="term" value="F:prenyltransferase activity"/>
    <property type="evidence" value="ECO:0007669"/>
    <property type="project" value="InterPro"/>
</dbReference>
<dbReference type="InterPro" id="IPR033749">
    <property type="entry name" value="Polyprenyl_synt_CS"/>
</dbReference>
<comment type="similarity">
    <text evidence="2 6">Belongs to the FPP/GGPP synthase family.</text>
</comment>
<name>A0A4Y3KBY8_CELUD</name>
<evidence type="ECO:0000256" key="1">
    <source>
        <dbReference type="ARBA" id="ARBA00001946"/>
    </source>
</evidence>
<dbReference type="PROSITE" id="PS00723">
    <property type="entry name" value="POLYPRENYL_SYNTHASE_1"/>
    <property type="match status" value="1"/>
</dbReference>
<keyword evidence="3 6" id="KW-0808">Transferase</keyword>
<evidence type="ECO:0000313" key="7">
    <source>
        <dbReference type="EMBL" id="GEA80515.1"/>
    </source>
</evidence>
<keyword evidence="4" id="KW-0479">Metal-binding</keyword>
<keyword evidence="5" id="KW-0460">Magnesium</keyword>
<evidence type="ECO:0000256" key="2">
    <source>
        <dbReference type="ARBA" id="ARBA00006706"/>
    </source>
</evidence>
<dbReference type="PROSITE" id="PS00444">
    <property type="entry name" value="POLYPRENYL_SYNTHASE_2"/>
    <property type="match status" value="1"/>
</dbReference>
<dbReference type="PANTHER" id="PTHR12001:SF85">
    <property type="entry name" value="SHORT CHAIN ISOPRENYL DIPHOSPHATE SYNTHASE"/>
    <property type="match status" value="1"/>
</dbReference>
<proteinExistence type="inferred from homology"/>
<dbReference type="Gene3D" id="1.10.600.10">
    <property type="entry name" value="Farnesyl Diphosphate Synthase"/>
    <property type="match status" value="1"/>
</dbReference>
<comment type="cofactor">
    <cofactor evidence="1">
        <name>Mg(2+)</name>
        <dbReference type="ChEBI" id="CHEBI:18420"/>
    </cofactor>
</comment>
<dbReference type="SFLD" id="SFLDS00005">
    <property type="entry name" value="Isoprenoid_Synthase_Type_I"/>
    <property type="match status" value="1"/>
</dbReference>